<name>A0AAW3ZSE7_9GAMM</name>
<dbReference type="EMBL" id="JACYTR010000064">
    <property type="protein sequence ID" value="MBD8527785.1"/>
    <property type="molecule type" value="Genomic_DNA"/>
</dbReference>
<accession>A0AAW3ZSE7</accession>
<dbReference type="RefSeq" id="WP_192031205.1">
    <property type="nucleotide sequence ID" value="NZ_JACYTR010000064.1"/>
</dbReference>
<dbReference type="AlphaFoldDB" id="A0AAW3ZSE7"/>
<keyword evidence="2" id="KW-1185">Reference proteome</keyword>
<evidence type="ECO:0000313" key="1">
    <source>
        <dbReference type="EMBL" id="MBD8527785.1"/>
    </source>
</evidence>
<protein>
    <recommendedName>
        <fullName evidence="3">DUF4440 domain-containing protein</fullName>
    </recommendedName>
</protein>
<evidence type="ECO:0000313" key="2">
    <source>
        <dbReference type="Proteomes" id="UP000613768"/>
    </source>
</evidence>
<sequence>MHDFALALEQGNMESFYPTLSALWRSQTSVEELNHAFSIFFEKEIQLLMIDAMQPKFDAEASIDENGVLTIEGRYDTSPSVVHFSHRYILEGTDWRLIGINVQLK</sequence>
<evidence type="ECO:0008006" key="3">
    <source>
        <dbReference type="Google" id="ProtNLM"/>
    </source>
</evidence>
<dbReference type="Proteomes" id="UP000613768">
    <property type="component" value="Unassembled WGS sequence"/>
</dbReference>
<gene>
    <name evidence="1" type="ORF">IFO71_18720</name>
</gene>
<reference evidence="1 2" key="1">
    <citation type="submission" date="2020-09" db="EMBL/GenBank/DDBJ databases">
        <title>Pseudoxanthomonas sp. CAU 1598 isolated from sand of Yaerae Beach.</title>
        <authorList>
            <person name="Kim W."/>
        </authorList>
    </citation>
    <scope>NUCLEOTIDE SEQUENCE [LARGE SCALE GENOMIC DNA]</scope>
    <source>
        <strain evidence="1 2">CAU 1598</strain>
    </source>
</reference>
<organism evidence="1 2">
    <name type="scientific">Pseudomarimonas arenosa</name>
    <dbReference type="NCBI Taxonomy" id="2774145"/>
    <lineage>
        <taxon>Bacteria</taxon>
        <taxon>Pseudomonadati</taxon>
        <taxon>Pseudomonadota</taxon>
        <taxon>Gammaproteobacteria</taxon>
        <taxon>Lysobacterales</taxon>
        <taxon>Lysobacteraceae</taxon>
        <taxon>Pseudomarimonas</taxon>
    </lineage>
</organism>
<comment type="caution">
    <text evidence="1">The sequence shown here is derived from an EMBL/GenBank/DDBJ whole genome shotgun (WGS) entry which is preliminary data.</text>
</comment>
<proteinExistence type="predicted"/>